<feature type="active site" description="Nucleophile" evidence="5">
    <location>
        <position position="46"/>
    </location>
</feature>
<dbReference type="PATRIC" id="fig|118110.3.peg.347"/>
<comment type="similarity">
    <text evidence="2 5">Belongs to the pseudouridine synthase TruB family. Type 1 subfamily.</text>
</comment>
<dbReference type="Pfam" id="PF09157">
    <property type="entry name" value="TruB-C_2"/>
    <property type="match status" value="1"/>
</dbReference>
<evidence type="ECO:0000256" key="4">
    <source>
        <dbReference type="ARBA" id="ARBA00023235"/>
    </source>
</evidence>
<feature type="binding site" evidence="5">
    <location>
        <position position="41"/>
    </location>
    <ligand>
        <name>substrate</name>
    </ligand>
</feature>
<dbReference type="Gene3D" id="2.30.130.10">
    <property type="entry name" value="PUA domain"/>
    <property type="match status" value="1"/>
</dbReference>
<dbReference type="EC" id="5.4.99.25" evidence="5"/>
<dbReference type="STRING" id="118110.XW81_01720"/>
<dbReference type="Pfam" id="PF01509">
    <property type="entry name" value="TruB_N"/>
    <property type="match status" value="1"/>
</dbReference>
<dbReference type="EMBL" id="CP011299">
    <property type="protein sequence ID" value="ANF17114.1"/>
    <property type="molecule type" value="Genomic_DNA"/>
</dbReference>
<evidence type="ECO:0000259" key="7">
    <source>
        <dbReference type="Pfam" id="PF09157"/>
    </source>
</evidence>
<dbReference type="OrthoDB" id="9802309at2"/>
<dbReference type="Gene3D" id="3.30.2350.10">
    <property type="entry name" value="Pseudouridine synthase"/>
    <property type="match status" value="1"/>
</dbReference>
<sequence>MFFKKRTIINGILLVDKPSGFSSNQVLQTVKKILNVKKAGHTGSLDPIATGMLPICFGEATKFSQFLINSNKHYRVVAKLGQTTKTSDSESAIIKFRTINFTFSKLIKILNSFHGIIDQIPSMYSAIKYKGKSLYTYARRGVCIPRNSRKIVIYKLKCVNYENFCLELEVLCSKGTYIRTLVEDIGEKLGCGAHVIKLHRIQVGNYPISQMITVKKLQELYEKDKKFVLKELTKFFIPLDFPVLIFPELNLSFDKSKKIKNGEKIKIFYYIYSPFVRITEGENRIFIGLGKINKFQELFPYRLISTNF</sequence>
<feature type="domain" description="tRNA pseudouridylate synthase B C-terminal" evidence="8">
    <location>
        <begin position="179"/>
        <end position="241"/>
    </location>
</feature>
<evidence type="ECO:0000259" key="8">
    <source>
        <dbReference type="Pfam" id="PF16198"/>
    </source>
</evidence>
<dbReference type="Pfam" id="PF16198">
    <property type="entry name" value="TruB_C_2"/>
    <property type="match status" value="1"/>
</dbReference>
<feature type="binding site" evidence="5">
    <location>
        <position position="198"/>
    </location>
    <ligand>
        <name>substrate</name>
    </ligand>
</feature>
<evidence type="ECO:0000256" key="5">
    <source>
        <dbReference type="HAMAP-Rule" id="MF_01080"/>
    </source>
</evidence>
<dbReference type="SUPFAM" id="SSF55120">
    <property type="entry name" value="Pseudouridine synthase"/>
    <property type="match status" value="1"/>
</dbReference>
<dbReference type="PANTHER" id="PTHR13767">
    <property type="entry name" value="TRNA-PSEUDOURIDINE SYNTHASE"/>
    <property type="match status" value="1"/>
</dbReference>
<keyword evidence="4 5" id="KW-0413">Isomerase</keyword>
<keyword evidence="3 5" id="KW-0819">tRNA processing</keyword>
<comment type="catalytic activity">
    <reaction evidence="1 5">
        <text>uridine(55) in tRNA = pseudouridine(55) in tRNA</text>
        <dbReference type="Rhea" id="RHEA:42532"/>
        <dbReference type="Rhea" id="RHEA-COMP:10101"/>
        <dbReference type="Rhea" id="RHEA-COMP:10102"/>
        <dbReference type="ChEBI" id="CHEBI:65314"/>
        <dbReference type="ChEBI" id="CHEBI:65315"/>
        <dbReference type="EC" id="5.4.99.25"/>
    </reaction>
</comment>
<evidence type="ECO:0000313" key="9">
    <source>
        <dbReference type="EMBL" id="ANF17114.1"/>
    </source>
</evidence>
<feature type="domain" description="Pseudouridine synthase II N-terminal" evidence="6">
    <location>
        <begin position="31"/>
        <end position="178"/>
    </location>
</feature>
<dbReference type="GO" id="GO:0160148">
    <property type="term" value="F:tRNA pseudouridine(55) synthase activity"/>
    <property type="evidence" value="ECO:0007669"/>
    <property type="project" value="UniProtKB-EC"/>
</dbReference>
<dbReference type="GO" id="GO:0031119">
    <property type="term" value="P:tRNA pseudouridine synthesis"/>
    <property type="evidence" value="ECO:0007669"/>
    <property type="project" value="UniProtKB-UniRule"/>
</dbReference>
<comment type="function">
    <text evidence="5">Responsible for synthesis of pseudouridine from uracil-55 in the psi GC loop of transfer RNAs.</text>
</comment>
<dbReference type="Proteomes" id="UP000077654">
    <property type="component" value="Chromosome"/>
</dbReference>
<feature type="binding site" evidence="5">
    <location>
        <position position="74"/>
    </location>
    <ligand>
        <name>substrate</name>
    </ligand>
</feature>
<gene>
    <name evidence="5 9" type="primary">truB</name>
    <name evidence="9" type="ORF">XW81_01720</name>
</gene>
<name>A0A172WDR3_BUCSC</name>
<dbReference type="InterPro" id="IPR015947">
    <property type="entry name" value="PUA-like_sf"/>
</dbReference>
<dbReference type="InterPro" id="IPR015240">
    <property type="entry name" value="tRNA_sdUridine_synth_fam1_C"/>
</dbReference>
<dbReference type="InterPro" id="IPR002501">
    <property type="entry name" value="PsdUridine_synth_N"/>
</dbReference>
<dbReference type="RefSeq" id="WP_075474236.1">
    <property type="nucleotide sequence ID" value="NZ_CP011299.1"/>
</dbReference>
<dbReference type="CDD" id="cd02573">
    <property type="entry name" value="PseudoU_synth_EcTruB"/>
    <property type="match status" value="1"/>
</dbReference>
<dbReference type="InterPro" id="IPR032819">
    <property type="entry name" value="TruB_C"/>
</dbReference>
<feature type="binding site" evidence="5">
    <location>
        <position position="177"/>
    </location>
    <ligand>
        <name>substrate</name>
    </ligand>
</feature>
<evidence type="ECO:0000259" key="6">
    <source>
        <dbReference type="Pfam" id="PF01509"/>
    </source>
</evidence>
<dbReference type="InterPro" id="IPR036974">
    <property type="entry name" value="PUA_sf"/>
</dbReference>
<dbReference type="AlphaFoldDB" id="A0A172WDR3"/>
<dbReference type="PANTHER" id="PTHR13767:SF2">
    <property type="entry name" value="PSEUDOURIDYLATE SYNTHASE TRUB1"/>
    <property type="match status" value="1"/>
</dbReference>
<evidence type="ECO:0000256" key="3">
    <source>
        <dbReference type="ARBA" id="ARBA00022694"/>
    </source>
</evidence>
<proteinExistence type="inferred from homology"/>
<dbReference type="NCBIfam" id="TIGR00431">
    <property type="entry name" value="TruB"/>
    <property type="match status" value="1"/>
</dbReference>
<dbReference type="GO" id="GO:1990481">
    <property type="term" value="P:mRNA pseudouridine synthesis"/>
    <property type="evidence" value="ECO:0007669"/>
    <property type="project" value="TreeGrafter"/>
</dbReference>
<keyword evidence="10" id="KW-1185">Reference proteome</keyword>
<organism evidence="9 10">
    <name type="scientific">Buchnera aphidicola subsp. Schlechtendalia chinensis</name>
    <dbReference type="NCBI Taxonomy" id="118110"/>
    <lineage>
        <taxon>Bacteria</taxon>
        <taxon>Pseudomonadati</taxon>
        <taxon>Pseudomonadota</taxon>
        <taxon>Gammaproteobacteria</taxon>
        <taxon>Enterobacterales</taxon>
        <taxon>Erwiniaceae</taxon>
        <taxon>Buchnera</taxon>
    </lineage>
</organism>
<dbReference type="InterPro" id="IPR020103">
    <property type="entry name" value="PsdUridine_synth_cat_dom_sf"/>
</dbReference>
<evidence type="ECO:0000256" key="1">
    <source>
        <dbReference type="ARBA" id="ARBA00000385"/>
    </source>
</evidence>
<dbReference type="CDD" id="cd21152">
    <property type="entry name" value="PUA_TruB_bacterial"/>
    <property type="match status" value="1"/>
</dbReference>
<dbReference type="InterPro" id="IPR014780">
    <property type="entry name" value="tRNA_psdUridine_synth_TruB"/>
</dbReference>
<dbReference type="SUPFAM" id="SSF88697">
    <property type="entry name" value="PUA domain-like"/>
    <property type="match status" value="1"/>
</dbReference>
<reference evidence="9 10" key="1">
    <citation type="submission" date="2015-04" db="EMBL/GenBank/DDBJ databases">
        <title>Buchnera aphidicola assembly.</title>
        <authorList>
            <person name="Zhang Y."/>
        </authorList>
    </citation>
    <scope>NUCLEOTIDE SEQUENCE [LARGE SCALE GENOMIC DNA]</scope>
    <source>
        <strain evidence="9 10">SC</strain>
    </source>
</reference>
<evidence type="ECO:0000256" key="2">
    <source>
        <dbReference type="ARBA" id="ARBA00005642"/>
    </source>
</evidence>
<evidence type="ECO:0000313" key="10">
    <source>
        <dbReference type="Proteomes" id="UP000077654"/>
    </source>
</evidence>
<dbReference type="GO" id="GO:0003723">
    <property type="term" value="F:RNA binding"/>
    <property type="evidence" value="ECO:0007669"/>
    <property type="project" value="InterPro"/>
</dbReference>
<accession>A0A172WDR3</accession>
<feature type="domain" description="tRNA pseudouridine synthase II TruB subfamily 1 C-terminal" evidence="7">
    <location>
        <begin position="247"/>
        <end position="304"/>
    </location>
</feature>
<protein>
    <recommendedName>
        <fullName evidence="5">tRNA pseudouridine synthase B</fullName>
        <ecNumber evidence="5">5.4.99.25</ecNumber>
    </recommendedName>
    <alternativeName>
        <fullName evidence="5">tRNA pseudouridine(55) synthase</fullName>
        <shortName evidence="5">Psi55 synthase</shortName>
    </alternativeName>
    <alternativeName>
        <fullName evidence="5">tRNA pseudouridylate synthase</fullName>
    </alternativeName>
    <alternativeName>
        <fullName evidence="5">tRNA-uridine isomerase</fullName>
    </alternativeName>
</protein>
<dbReference type="HAMAP" id="MF_01080">
    <property type="entry name" value="TruB_bact"/>
    <property type="match status" value="1"/>
</dbReference>